<dbReference type="KEGG" id="bdr:105226263"/>
<dbReference type="InParanoid" id="A0A6I9V578"/>
<organism evidence="7 8">
    <name type="scientific">Bactrocera dorsalis</name>
    <name type="common">Oriental fruit fly</name>
    <name type="synonym">Dacus dorsalis</name>
    <dbReference type="NCBI Taxonomy" id="27457"/>
    <lineage>
        <taxon>Eukaryota</taxon>
        <taxon>Metazoa</taxon>
        <taxon>Ecdysozoa</taxon>
        <taxon>Arthropoda</taxon>
        <taxon>Hexapoda</taxon>
        <taxon>Insecta</taxon>
        <taxon>Pterygota</taxon>
        <taxon>Neoptera</taxon>
        <taxon>Endopterygota</taxon>
        <taxon>Diptera</taxon>
        <taxon>Brachycera</taxon>
        <taxon>Muscomorpha</taxon>
        <taxon>Tephritoidea</taxon>
        <taxon>Tephritidae</taxon>
        <taxon>Bactrocera</taxon>
        <taxon>Bactrocera</taxon>
    </lineage>
</organism>
<evidence type="ECO:0000313" key="7">
    <source>
        <dbReference type="Proteomes" id="UP001652620"/>
    </source>
</evidence>
<dbReference type="OrthoDB" id="26525at2759"/>
<dbReference type="PANTHER" id="PTHR24369:SF210">
    <property type="entry name" value="CHAOPTIN-RELATED"/>
    <property type="match status" value="1"/>
</dbReference>
<keyword evidence="7" id="KW-1185">Reference proteome</keyword>
<keyword evidence="5" id="KW-1133">Transmembrane helix</keyword>
<dbReference type="Gene3D" id="3.80.10.10">
    <property type="entry name" value="Ribonuclease Inhibitor"/>
    <property type="match status" value="1"/>
</dbReference>
<dbReference type="Pfam" id="PF13855">
    <property type="entry name" value="LRR_8"/>
    <property type="match status" value="1"/>
</dbReference>
<evidence type="ECO:0000256" key="5">
    <source>
        <dbReference type="SAM" id="Phobius"/>
    </source>
</evidence>
<feature type="transmembrane region" description="Helical" evidence="5">
    <location>
        <begin position="48"/>
        <end position="69"/>
    </location>
</feature>
<dbReference type="SMART" id="SM00082">
    <property type="entry name" value="LRRCT"/>
    <property type="match status" value="1"/>
</dbReference>
<dbReference type="InterPro" id="IPR050541">
    <property type="entry name" value="LRR_TM_domain-containing"/>
</dbReference>
<dbReference type="InterPro" id="IPR032675">
    <property type="entry name" value="LRR_dom_sf"/>
</dbReference>
<feature type="domain" description="LRRCT" evidence="6">
    <location>
        <begin position="370"/>
        <end position="420"/>
    </location>
</feature>
<keyword evidence="3" id="KW-0677">Repeat</keyword>
<dbReference type="SUPFAM" id="SSF52058">
    <property type="entry name" value="L domain-like"/>
    <property type="match status" value="1"/>
</dbReference>
<evidence type="ECO:0000256" key="4">
    <source>
        <dbReference type="SAM" id="MobiDB-lite"/>
    </source>
</evidence>
<keyword evidence="5" id="KW-0472">Membrane</keyword>
<proteinExistence type="predicted"/>
<evidence type="ECO:0000256" key="3">
    <source>
        <dbReference type="ARBA" id="ARBA00022737"/>
    </source>
</evidence>
<accession>A0A6I9V578</accession>
<feature type="compositionally biased region" description="Polar residues" evidence="4">
    <location>
        <begin position="890"/>
        <end position="905"/>
    </location>
</feature>
<dbReference type="GeneID" id="105226263"/>
<evidence type="ECO:0000313" key="8">
    <source>
        <dbReference type="RefSeq" id="XP_011203392.2"/>
    </source>
</evidence>
<dbReference type="PANTHER" id="PTHR24369">
    <property type="entry name" value="ANTIGEN BSP, PUTATIVE-RELATED"/>
    <property type="match status" value="1"/>
</dbReference>
<keyword evidence="5" id="KW-0812">Transmembrane</keyword>
<reference evidence="8" key="1">
    <citation type="submission" date="2025-08" db="UniProtKB">
        <authorList>
            <consortium name="RefSeq"/>
        </authorList>
    </citation>
    <scope>IDENTIFICATION</scope>
    <source>
        <tissue evidence="8">Adult</tissue>
    </source>
</reference>
<evidence type="ECO:0000256" key="1">
    <source>
        <dbReference type="ARBA" id="ARBA00022614"/>
    </source>
</evidence>
<protein>
    <submittedName>
        <fullName evidence="8">Uncharacterized protein LOC105226263 isoform X1</fullName>
    </submittedName>
</protein>
<gene>
    <name evidence="8" type="primary">LOC105226263</name>
</gene>
<dbReference type="GO" id="GO:0005886">
    <property type="term" value="C:plasma membrane"/>
    <property type="evidence" value="ECO:0007669"/>
    <property type="project" value="TreeGrafter"/>
</dbReference>
<name>A0A6I9V578_BACDO</name>
<feature type="compositionally biased region" description="Basic residues" evidence="4">
    <location>
        <begin position="12"/>
        <end position="24"/>
    </location>
</feature>
<sequence>MSSAENKDAPVKPKRATQARNVHKSGKEEKPKKCCWKAYFLSDICIQVTAWLLFTAGLCIIACTVYVGILMGNNHDKYADYNETEEFDYVTEHTDAYEETTTENLNKSVSYPRTLSLPLLDVAEDRNGCREINCRISCMDALYFYEMLYEAATAAPCTVIDVLLIREQSFVNGVLQNSWIDCNRPIYELVVSDSNITRIRSGAFNSPLFVDTYLLTLTGLQLTRVGSGTLLGLRSLSYLIIDTPLTEINRAFFQPVQSTLMHLRMNCGLTILPEALFGVSTLEKLEYADLSKNFFYGPLTRQMFRATPNLRYLHMTQSRVTAIEADAFDDLSGVLEVLDLSENLITTISSTALNPLLLGSKRTLISLAHNKWNCVCELLELAKLYRQYRKAFLSSIFCESPELQHGKPLNELISKDGNCTINEQSETYEPLVTTIYNRVTSTSTKPTRPSATTKRTISTTTMHQTTPTTISTTTTLNNTTIATSNASSNGILTPIDSDGSSSRSSAEDLNTIQLRCLHILTSGNQSEAVSNTAVFKHSIAAIAPESKNLSELNQTNTSQDIVANSVELEQSPTVEPTVTQYPSKTTSVDVRITNITKLRSKRTIHNPSMAYYKFEVPTYSFKLTLLANNSVQVVINDYTGQPKINMIWFSRQKEVASSENVDEAAQNIDYHCEMYQEPYLLVSKLSENTTYTFCMLEIPQTTISPFNCLPLYVPNLIMEPDNTWITQEDKQFTLGMLSLIFTLSALFGGIIAYFGIKTYPELLEGSKNVLVVKRSEQESEYLQSMGSIKKEPLSRRSTTKHTLAASEMPPLSLPPPPPFSVSNYNLERLSSIKSSSTLFESSFCPPPFSVIDDQYELPKQYSRNVEEERCVPNPYAMSPCSPPPLPKRNPSITSSIATNRFSKIN</sequence>
<dbReference type="Proteomes" id="UP001652620">
    <property type="component" value="Chromosome 3"/>
</dbReference>
<dbReference type="PROSITE" id="PS51450">
    <property type="entry name" value="LRR"/>
    <property type="match status" value="1"/>
</dbReference>
<feature type="region of interest" description="Disordered" evidence="4">
    <location>
        <begin position="875"/>
        <end position="905"/>
    </location>
</feature>
<feature type="transmembrane region" description="Helical" evidence="5">
    <location>
        <begin position="734"/>
        <end position="756"/>
    </location>
</feature>
<evidence type="ECO:0000256" key="2">
    <source>
        <dbReference type="ARBA" id="ARBA00022729"/>
    </source>
</evidence>
<feature type="region of interest" description="Disordered" evidence="4">
    <location>
        <begin position="1"/>
        <end position="25"/>
    </location>
</feature>
<dbReference type="AlphaFoldDB" id="A0A6I9V578"/>
<evidence type="ECO:0000259" key="6">
    <source>
        <dbReference type="SMART" id="SM00082"/>
    </source>
</evidence>
<keyword evidence="1" id="KW-0433">Leucine-rich repeat</keyword>
<dbReference type="InterPro" id="IPR001611">
    <property type="entry name" value="Leu-rich_rpt"/>
</dbReference>
<dbReference type="InterPro" id="IPR000483">
    <property type="entry name" value="Cys-rich_flank_reg_C"/>
</dbReference>
<feature type="compositionally biased region" description="Basic and acidic residues" evidence="4">
    <location>
        <begin position="1"/>
        <end position="11"/>
    </location>
</feature>
<keyword evidence="2" id="KW-0732">Signal</keyword>
<dbReference type="RefSeq" id="XP_011203392.2">
    <property type="nucleotide sequence ID" value="XM_011205090.4"/>
</dbReference>